<name>A0A2B7XHE0_9EURO</name>
<dbReference type="PROSITE" id="PS50297">
    <property type="entry name" value="ANK_REP_REGION"/>
    <property type="match status" value="2"/>
</dbReference>
<reference evidence="4 5" key="1">
    <citation type="submission" date="2017-10" db="EMBL/GenBank/DDBJ databases">
        <title>Comparative genomics in systemic dimorphic fungi from Ajellomycetaceae.</title>
        <authorList>
            <person name="Munoz J.F."/>
            <person name="Mcewen J.G."/>
            <person name="Clay O.K."/>
            <person name="Cuomo C.A."/>
        </authorList>
    </citation>
    <scope>NUCLEOTIDE SEQUENCE [LARGE SCALE GENOMIC DNA]</scope>
    <source>
        <strain evidence="4 5">UAMH5409</strain>
    </source>
</reference>
<dbReference type="Proteomes" id="UP000223968">
    <property type="component" value="Unassembled WGS sequence"/>
</dbReference>
<dbReference type="SUPFAM" id="SSF48403">
    <property type="entry name" value="Ankyrin repeat"/>
    <property type="match status" value="1"/>
</dbReference>
<evidence type="ECO:0000256" key="1">
    <source>
        <dbReference type="ARBA" id="ARBA00022737"/>
    </source>
</evidence>
<evidence type="ECO:0000313" key="5">
    <source>
        <dbReference type="Proteomes" id="UP000223968"/>
    </source>
</evidence>
<keyword evidence="5" id="KW-1185">Reference proteome</keyword>
<feature type="repeat" description="ANK" evidence="3">
    <location>
        <begin position="197"/>
        <end position="229"/>
    </location>
</feature>
<protein>
    <submittedName>
        <fullName evidence="4">Uncharacterized protein</fullName>
    </submittedName>
</protein>
<comment type="caution">
    <text evidence="4">The sequence shown here is derived from an EMBL/GenBank/DDBJ whole genome shotgun (WGS) entry which is preliminary data.</text>
</comment>
<feature type="repeat" description="ANK" evidence="3">
    <location>
        <begin position="169"/>
        <end position="201"/>
    </location>
</feature>
<sequence>MFNPATMPSNSPDVLFARTESFTLANGQQVLSSSVSPLLQQLEDACQTGSPGHVGEILRQITPLPSDIPMTGHVALQKCLSTAVTHQRRDVVRAMLQNGFLRPNVSEIGIKTAFQARDTSTLQIFIDCGWDVNETGEGMRPLLRHAVNDATLRSFLLAKGASPNVENNRGITPLETAAQSSPVEVVRELLDHGGDPSKDDSLIMAAESGRIDVAELLVQKGANVNALMKDLPLPYGQRTRMTALDAATSNNHLEMVKWLESHGATARNL</sequence>
<keyword evidence="1" id="KW-0677">Repeat</keyword>
<organism evidence="4 5">
    <name type="scientific">Helicocarpus griseus UAMH5409</name>
    <dbReference type="NCBI Taxonomy" id="1447875"/>
    <lineage>
        <taxon>Eukaryota</taxon>
        <taxon>Fungi</taxon>
        <taxon>Dikarya</taxon>
        <taxon>Ascomycota</taxon>
        <taxon>Pezizomycotina</taxon>
        <taxon>Eurotiomycetes</taxon>
        <taxon>Eurotiomycetidae</taxon>
        <taxon>Onygenales</taxon>
        <taxon>Ajellomycetaceae</taxon>
        <taxon>Helicocarpus</taxon>
    </lineage>
</organism>
<dbReference type="InterPro" id="IPR036770">
    <property type="entry name" value="Ankyrin_rpt-contain_sf"/>
</dbReference>
<dbReference type="PRINTS" id="PR01415">
    <property type="entry name" value="ANKYRIN"/>
</dbReference>
<dbReference type="PANTHER" id="PTHR24126">
    <property type="entry name" value="ANKYRIN REPEAT, PH AND SEC7 DOMAIN CONTAINING PROTEIN SECG-RELATED"/>
    <property type="match status" value="1"/>
</dbReference>
<dbReference type="Gene3D" id="1.25.40.20">
    <property type="entry name" value="Ankyrin repeat-containing domain"/>
    <property type="match status" value="1"/>
</dbReference>
<dbReference type="SMART" id="SM00248">
    <property type="entry name" value="ANK"/>
    <property type="match status" value="4"/>
</dbReference>
<proteinExistence type="predicted"/>
<accession>A0A2B7XHE0</accession>
<dbReference type="STRING" id="1447875.A0A2B7XHE0"/>
<gene>
    <name evidence="4" type="ORF">AJ79_06066</name>
</gene>
<dbReference type="PROSITE" id="PS50088">
    <property type="entry name" value="ANK_REPEAT"/>
    <property type="match status" value="2"/>
</dbReference>
<dbReference type="PANTHER" id="PTHR24126:SF14">
    <property type="entry name" value="ANK_REP_REGION DOMAIN-CONTAINING PROTEIN"/>
    <property type="match status" value="1"/>
</dbReference>
<dbReference type="Pfam" id="PF12796">
    <property type="entry name" value="Ank_2"/>
    <property type="match status" value="1"/>
</dbReference>
<dbReference type="AlphaFoldDB" id="A0A2B7XHE0"/>
<dbReference type="OrthoDB" id="426293at2759"/>
<dbReference type="EMBL" id="PDNB01000104">
    <property type="protein sequence ID" value="PGH08067.1"/>
    <property type="molecule type" value="Genomic_DNA"/>
</dbReference>
<evidence type="ECO:0000256" key="2">
    <source>
        <dbReference type="ARBA" id="ARBA00023043"/>
    </source>
</evidence>
<evidence type="ECO:0000313" key="4">
    <source>
        <dbReference type="EMBL" id="PGH08067.1"/>
    </source>
</evidence>
<evidence type="ECO:0000256" key="3">
    <source>
        <dbReference type="PROSITE-ProRule" id="PRU00023"/>
    </source>
</evidence>
<keyword evidence="2 3" id="KW-0040">ANK repeat</keyword>
<dbReference type="Pfam" id="PF00023">
    <property type="entry name" value="Ank"/>
    <property type="match status" value="1"/>
</dbReference>
<dbReference type="InterPro" id="IPR002110">
    <property type="entry name" value="Ankyrin_rpt"/>
</dbReference>